<feature type="compositionally biased region" description="Polar residues" evidence="1">
    <location>
        <begin position="337"/>
        <end position="349"/>
    </location>
</feature>
<dbReference type="PRINTS" id="PR01974">
    <property type="entry name" value="TNFACTORR11A"/>
</dbReference>
<dbReference type="PANTHER" id="PTHR47134">
    <property type="entry name" value="TUMOR NECROSIS FACTOR RECEPTOR SUPERFAMILY MEMBER 11A"/>
    <property type="match status" value="1"/>
</dbReference>
<feature type="region of interest" description="Disordered" evidence="1">
    <location>
        <begin position="248"/>
        <end position="276"/>
    </location>
</feature>
<name>A6JST8_RAT</name>
<feature type="transmembrane region" description="Helical" evidence="2">
    <location>
        <begin position="29"/>
        <end position="55"/>
    </location>
</feature>
<dbReference type="InterPro" id="IPR022361">
    <property type="entry name" value="TNFR_11A"/>
</dbReference>
<feature type="region of interest" description="Disordered" evidence="1">
    <location>
        <begin position="158"/>
        <end position="194"/>
    </location>
</feature>
<feature type="region of interest" description="Disordered" evidence="1">
    <location>
        <begin position="211"/>
        <end position="230"/>
    </location>
</feature>
<protein>
    <submittedName>
        <fullName evidence="3">Similar to Tumor necrosis factor receptor superfamily, member 11a (Predicted)</fullName>
    </submittedName>
</protein>
<accession>A6JST8</accession>
<feature type="compositionally biased region" description="Polar residues" evidence="1">
    <location>
        <begin position="251"/>
        <end position="265"/>
    </location>
</feature>
<dbReference type="AlphaFoldDB" id="A6JST8"/>
<dbReference type="InterPro" id="IPR053075">
    <property type="entry name" value="TNFRSF11A"/>
</dbReference>
<evidence type="ECO:0000313" key="3">
    <source>
        <dbReference type="EMBL" id="EDL91736.1"/>
    </source>
</evidence>
<sequence length="452" mass="47576">MEAHQGTTESDVVCSSSLTLIKPPKEAQVYLPSLIVLLLFISVVVVAAIVFSIYYRKGGKTLTANLWNWVNDACSSLSGNKESSGDHCVGSHSANSSQQEVCEGILLMTREEKMVPEDCAGVCGPVRAASGPWAEGRDARTFTLVSEVETQGNLSRKIPTEDEYTDRPSQPPNGSLFLIQPGSRSTPPFQEPLEVGENDSLSQCFTGTESMVDSEGCDFTEPPSRTDYMPASPEKLLTKEIEDDSCLPWVANSNSTDGYTGSGNTPGEDHEPLPGSLKCGPLPQCAYSIGLPSEAAASLAEVGAQPQDRADAKLPSSERGASGSGSSPSEQPPASGNVTGNSNSTFISSGQVMNFKGDIIVVYVSQTSQEGPGPAEPEPEPEPVGRPVQEETLAHRDSFAGTAPRFPDACTTGAGLQEKGASRPKDWASRPVQEQGGAQASLNTQGSGQCAE</sequence>
<keyword evidence="3" id="KW-0675">Receptor</keyword>
<feature type="region of interest" description="Disordered" evidence="1">
    <location>
        <begin position="365"/>
        <end position="452"/>
    </location>
</feature>
<keyword evidence="2" id="KW-1133">Transmembrane helix</keyword>
<organism evidence="3 4">
    <name type="scientific">Rattus norvegicus</name>
    <name type="common">Rat</name>
    <dbReference type="NCBI Taxonomy" id="10116"/>
    <lineage>
        <taxon>Eukaryota</taxon>
        <taxon>Metazoa</taxon>
        <taxon>Chordata</taxon>
        <taxon>Craniata</taxon>
        <taxon>Vertebrata</taxon>
        <taxon>Euteleostomi</taxon>
        <taxon>Mammalia</taxon>
        <taxon>Eutheria</taxon>
        <taxon>Euarchontoglires</taxon>
        <taxon>Glires</taxon>
        <taxon>Rodentia</taxon>
        <taxon>Myomorpha</taxon>
        <taxon>Muroidea</taxon>
        <taxon>Muridae</taxon>
        <taxon>Murinae</taxon>
        <taxon>Rattus</taxon>
    </lineage>
</organism>
<feature type="compositionally biased region" description="Polar residues" evidence="1">
    <location>
        <begin position="436"/>
        <end position="452"/>
    </location>
</feature>
<feature type="compositionally biased region" description="Low complexity" evidence="1">
    <location>
        <begin position="315"/>
        <end position="336"/>
    </location>
</feature>
<keyword evidence="2" id="KW-0472">Membrane</keyword>
<reference evidence="4" key="1">
    <citation type="submission" date="2005-09" db="EMBL/GenBank/DDBJ databases">
        <authorList>
            <person name="Mural R.J."/>
            <person name="Li P.W."/>
            <person name="Adams M.D."/>
            <person name="Amanatides P.G."/>
            <person name="Baden-Tillson H."/>
            <person name="Barnstead M."/>
            <person name="Chin S.H."/>
            <person name="Dew I."/>
            <person name="Evans C.A."/>
            <person name="Ferriera S."/>
            <person name="Flanigan M."/>
            <person name="Fosler C."/>
            <person name="Glodek A."/>
            <person name="Gu Z."/>
            <person name="Holt R.A."/>
            <person name="Jennings D."/>
            <person name="Kraft C.L."/>
            <person name="Lu F."/>
            <person name="Nguyen T."/>
            <person name="Nusskern D.R."/>
            <person name="Pfannkoch C.M."/>
            <person name="Sitter C."/>
            <person name="Sutton G.G."/>
            <person name="Venter J.C."/>
            <person name="Wang Z."/>
            <person name="Woodage T."/>
            <person name="Zheng X.H."/>
            <person name="Zhong F."/>
        </authorList>
    </citation>
    <scope>NUCLEOTIDE SEQUENCE [LARGE SCALE GENOMIC DNA]</scope>
    <source>
        <strain>BN</strain>
        <strain evidence="4">Sprague-Dawley</strain>
    </source>
</reference>
<evidence type="ECO:0000256" key="1">
    <source>
        <dbReference type="SAM" id="MobiDB-lite"/>
    </source>
</evidence>
<feature type="region of interest" description="Disordered" evidence="1">
    <location>
        <begin position="299"/>
        <end position="349"/>
    </location>
</feature>
<evidence type="ECO:0000313" key="4">
    <source>
        <dbReference type="Proteomes" id="UP000234681"/>
    </source>
</evidence>
<dbReference type="Proteomes" id="UP000234681">
    <property type="component" value="Chromosome 13"/>
</dbReference>
<dbReference type="EMBL" id="CH474000">
    <property type="protein sequence ID" value="EDL91736.1"/>
    <property type="molecule type" value="Genomic_DNA"/>
</dbReference>
<feature type="compositionally biased region" description="Basic and acidic residues" evidence="1">
    <location>
        <begin position="388"/>
        <end position="398"/>
    </location>
</feature>
<gene>
    <name evidence="3" type="primary">RGD1563614_predicted</name>
    <name evidence="3" type="ORF">rCG_24084</name>
</gene>
<proteinExistence type="predicted"/>
<evidence type="ECO:0000256" key="2">
    <source>
        <dbReference type="SAM" id="Phobius"/>
    </source>
</evidence>
<keyword evidence="2" id="KW-0812">Transmembrane</keyword>
<dbReference type="PANTHER" id="PTHR47134:SF1">
    <property type="entry name" value="TUMOR NECROSIS FACTOR RECEPTOR SUPERFAMILY MEMBER 11A"/>
    <property type="match status" value="1"/>
</dbReference>